<name>A0AAD7L0I3_QUISA</name>
<keyword evidence="2" id="KW-1185">Reference proteome</keyword>
<dbReference type="AlphaFoldDB" id="A0AAD7L0I3"/>
<accession>A0AAD7L0I3</accession>
<dbReference type="Proteomes" id="UP001163823">
    <property type="component" value="Chromosome 12"/>
</dbReference>
<evidence type="ECO:0000313" key="2">
    <source>
        <dbReference type="Proteomes" id="UP001163823"/>
    </source>
</evidence>
<sequence length="111" mass="11997">MISMPNSLPLLNPTVSSLAPPPTISGARARPLLLFSCSATEFSRPLALFGLELVFIVQCMKILVAERSFSLAARFLFSIFFSCLRHGFSCGSIVREQPAASSFSLADVKKA</sequence>
<organism evidence="1 2">
    <name type="scientific">Quillaja saponaria</name>
    <name type="common">Soap bark tree</name>
    <dbReference type="NCBI Taxonomy" id="32244"/>
    <lineage>
        <taxon>Eukaryota</taxon>
        <taxon>Viridiplantae</taxon>
        <taxon>Streptophyta</taxon>
        <taxon>Embryophyta</taxon>
        <taxon>Tracheophyta</taxon>
        <taxon>Spermatophyta</taxon>
        <taxon>Magnoliopsida</taxon>
        <taxon>eudicotyledons</taxon>
        <taxon>Gunneridae</taxon>
        <taxon>Pentapetalae</taxon>
        <taxon>rosids</taxon>
        <taxon>fabids</taxon>
        <taxon>Fabales</taxon>
        <taxon>Quillajaceae</taxon>
        <taxon>Quillaja</taxon>
    </lineage>
</organism>
<comment type="caution">
    <text evidence="1">The sequence shown here is derived from an EMBL/GenBank/DDBJ whole genome shotgun (WGS) entry which is preliminary data.</text>
</comment>
<evidence type="ECO:0000313" key="1">
    <source>
        <dbReference type="EMBL" id="KAJ7949344.1"/>
    </source>
</evidence>
<dbReference type="KEGG" id="qsa:O6P43_029689"/>
<protein>
    <submittedName>
        <fullName evidence="1">Uncharacterized protein</fullName>
    </submittedName>
</protein>
<reference evidence="1" key="1">
    <citation type="journal article" date="2023" name="Science">
        <title>Elucidation of the pathway for biosynthesis of saponin adjuvants from the soapbark tree.</title>
        <authorList>
            <person name="Reed J."/>
            <person name="Orme A."/>
            <person name="El-Demerdash A."/>
            <person name="Owen C."/>
            <person name="Martin L.B.B."/>
            <person name="Misra R.C."/>
            <person name="Kikuchi S."/>
            <person name="Rejzek M."/>
            <person name="Martin A.C."/>
            <person name="Harkess A."/>
            <person name="Leebens-Mack J."/>
            <person name="Louveau T."/>
            <person name="Stephenson M.J."/>
            <person name="Osbourn A."/>
        </authorList>
    </citation>
    <scope>NUCLEOTIDE SEQUENCE</scope>
    <source>
        <strain evidence="1">S10</strain>
    </source>
</reference>
<proteinExistence type="predicted"/>
<gene>
    <name evidence="1" type="ORF">O6P43_029689</name>
</gene>
<dbReference type="EMBL" id="JARAOO010000012">
    <property type="protein sequence ID" value="KAJ7949344.1"/>
    <property type="molecule type" value="Genomic_DNA"/>
</dbReference>